<evidence type="ECO:0000313" key="1">
    <source>
        <dbReference type="EMBL" id="EED69054.1"/>
    </source>
</evidence>
<sequence length="36" mass="3765">MTTLMFAARTFAPEIVTPAKTAGVNARAITIKTITG</sequence>
<protein>
    <submittedName>
        <fullName evidence="1">Uncharacterized protein</fullName>
    </submittedName>
</protein>
<dbReference type="Proteomes" id="UP000003039">
    <property type="component" value="Unassembled WGS sequence"/>
</dbReference>
<evidence type="ECO:0000313" key="2">
    <source>
        <dbReference type="Proteomes" id="UP000003039"/>
    </source>
</evidence>
<accession>B7WS00</accession>
<dbReference type="AlphaFoldDB" id="B7WS00"/>
<organism evidence="1 2">
    <name type="scientific">Comamonas testosteroni (strain DSM 14576 / KF-1)</name>
    <name type="common">Pseudomonas testosteroni</name>
    <dbReference type="NCBI Taxonomy" id="399795"/>
    <lineage>
        <taxon>Bacteria</taxon>
        <taxon>Pseudomonadati</taxon>
        <taxon>Pseudomonadota</taxon>
        <taxon>Betaproteobacteria</taxon>
        <taxon>Burkholderiales</taxon>
        <taxon>Comamonadaceae</taxon>
        <taxon>Comamonas</taxon>
    </lineage>
</organism>
<dbReference type="EMBL" id="AAUJ02000001">
    <property type="protein sequence ID" value="EED69054.1"/>
    <property type="molecule type" value="Genomic_DNA"/>
</dbReference>
<proteinExistence type="predicted"/>
<reference evidence="1 2" key="1">
    <citation type="journal article" date="2004" name="Appl. Environ. Microbiol.">
        <title>Mineralization of individual congeners of linear alkylbenzenesulfonate by defined pairs of heterotrophic bacteria.</title>
        <authorList>
            <person name="Schleheck D."/>
            <person name="Knepper T.P."/>
            <person name="Fischer K."/>
            <person name="Cook A.M."/>
        </authorList>
    </citation>
    <scope>NUCLEOTIDE SEQUENCE [LARGE SCALE GENOMIC DNA]</scope>
    <source>
        <strain evidence="2">DSM 14576 / KF-1</strain>
    </source>
</reference>
<gene>
    <name evidence="1" type="ORF">CtesDRAFT_PD4002</name>
</gene>
<comment type="caution">
    <text evidence="1">The sequence shown here is derived from an EMBL/GenBank/DDBJ whole genome shotgun (WGS) entry which is preliminary data.</text>
</comment>
<name>B7WS00_COMTK</name>